<comment type="caution">
    <text evidence="1">The sequence shown here is derived from an EMBL/GenBank/DDBJ whole genome shotgun (WGS) entry which is preliminary data.</text>
</comment>
<sequence>MIKRGKLHKSEGYYCINKKRQGIFATHKKGVFKDKETEKEIPYHKVRITQIYKQKANDNISMTLQKPPRFIAFDPDMLKNLAELLGAIHEEIYGEPLYGGEIKEVKSDEPADEVDSLLAQLGIPQEEK</sequence>
<proteinExistence type="predicted"/>
<gene>
    <name evidence="1" type="ORF">LCGC14_2241200</name>
</gene>
<evidence type="ECO:0000313" key="1">
    <source>
        <dbReference type="EMBL" id="KKL56858.1"/>
    </source>
</evidence>
<dbReference type="AlphaFoldDB" id="A0A0F9D556"/>
<protein>
    <submittedName>
        <fullName evidence="1">Uncharacterized protein</fullName>
    </submittedName>
</protein>
<name>A0A0F9D556_9ZZZZ</name>
<accession>A0A0F9D556</accession>
<reference evidence="1" key="1">
    <citation type="journal article" date="2015" name="Nature">
        <title>Complex archaea that bridge the gap between prokaryotes and eukaryotes.</title>
        <authorList>
            <person name="Spang A."/>
            <person name="Saw J.H."/>
            <person name="Jorgensen S.L."/>
            <person name="Zaremba-Niedzwiedzka K."/>
            <person name="Martijn J."/>
            <person name="Lind A.E."/>
            <person name="van Eijk R."/>
            <person name="Schleper C."/>
            <person name="Guy L."/>
            <person name="Ettema T.J."/>
        </authorList>
    </citation>
    <scope>NUCLEOTIDE SEQUENCE</scope>
</reference>
<organism evidence="1">
    <name type="scientific">marine sediment metagenome</name>
    <dbReference type="NCBI Taxonomy" id="412755"/>
    <lineage>
        <taxon>unclassified sequences</taxon>
        <taxon>metagenomes</taxon>
        <taxon>ecological metagenomes</taxon>
    </lineage>
</organism>
<dbReference type="EMBL" id="LAZR01030352">
    <property type="protein sequence ID" value="KKL56858.1"/>
    <property type="molecule type" value="Genomic_DNA"/>
</dbReference>